<accession>A0A433NRF4</accession>
<name>A0A433NRF4_CHLFR</name>
<protein>
    <recommendedName>
        <fullName evidence="3">Phytanoyl-CoA dioxygenase</fullName>
    </recommendedName>
</protein>
<organism evidence="1 2">
    <name type="scientific">Chlorogloeopsis fritschii PCC 6912</name>
    <dbReference type="NCBI Taxonomy" id="211165"/>
    <lineage>
        <taxon>Bacteria</taxon>
        <taxon>Bacillati</taxon>
        <taxon>Cyanobacteriota</taxon>
        <taxon>Cyanophyceae</taxon>
        <taxon>Nostocales</taxon>
        <taxon>Chlorogloeopsidaceae</taxon>
        <taxon>Chlorogloeopsis</taxon>
    </lineage>
</organism>
<gene>
    <name evidence="1" type="ORF">PCC6912_02550</name>
</gene>
<reference evidence="1 2" key="1">
    <citation type="journal article" date="2019" name="Genome Biol. Evol.">
        <title>Day and night: Metabolic profiles and evolutionary relationships of six axenic non-marine cyanobacteria.</title>
        <authorList>
            <person name="Will S.E."/>
            <person name="Henke P."/>
            <person name="Boedeker C."/>
            <person name="Huang S."/>
            <person name="Brinkmann H."/>
            <person name="Rohde M."/>
            <person name="Jarek M."/>
            <person name="Friedl T."/>
            <person name="Seufert S."/>
            <person name="Schumacher M."/>
            <person name="Overmann J."/>
            <person name="Neumann-Schaal M."/>
            <person name="Petersen J."/>
        </authorList>
    </citation>
    <scope>NUCLEOTIDE SEQUENCE [LARGE SCALE GENOMIC DNA]</scope>
    <source>
        <strain evidence="1 2">PCC 6912</strain>
    </source>
</reference>
<dbReference type="AlphaFoldDB" id="A0A433NRF4"/>
<evidence type="ECO:0000313" key="2">
    <source>
        <dbReference type="Proteomes" id="UP000268857"/>
    </source>
</evidence>
<dbReference type="SUPFAM" id="SSF51197">
    <property type="entry name" value="Clavaminate synthase-like"/>
    <property type="match status" value="1"/>
</dbReference>
<evidence type="ECO:0008006" key="3">
    <source>
        <dbReference type="Google" id="ProtNLM"/>
    </source>
</evidence>
<evidence type="ECO:0000313" key="1">
    <source>
        <dbReference type="EMBL" id="RUR86812.1"/>
    </source>
</evidence>
<dbReference type="Gene3D" id="2.60.120.620">
    <property type="entry name" value="q2cbj1_9rhob like domain"/>
    <property type="match status" value="1"/>
</dbReference>
<sequence length="286" mass="32178">MFYKILTKFLDLCSECVYILSLLAHSTKIPHVSSSDRLIVDGLKKEGAYVTSLTELGLLSTPNLLQAAKKSLEIMAAASTEPSVQVEPQICTVTNLLEFSQWGLEDRLLQIAENHIGLPVKFQGVHLRRDFPSIEQCGIQRWHWDIEDRRVVKIIVYLNDVDEKTGPFEYISKSLTSRWSWQGWKINHIAKRPAMFGIADEELTPIIPTSAWKKCSGLAGTVIFVDAANVLHHGTLRSEERSALFFVYTAASPKRPAECTQYSDQTYPNLDRLVADSVPKPAYADL</sequence>
<dbReference type="EMBL" id="RSCJ01000001">
    <property type="protein sequence ID" value="RUR86812.1"/>
    <property type="molecule type" value="Genomic_DNA"/>
</dbReference>
<dbReference type="OrthoDB" id="467001at2"/>
<proteinExistence type="predicted"/>
<keyword evidence="2" id="KW-1185">Reference proteome</keyword>
<comment type="caution">
    <text evidence="1">The sequence shown here is derived from an EMBL/GenBank/DDBJ whole genome shotgun (WGS) entry which is preliminary data.</text>
</comment>
<dbReference type="Proteomes" id="UP000268857">
    <property type="component" value="Unassembled WGS sequence"/>
</dbReference>
<dbReference type="RefSeq" id="WP_016874273.1">
    <property type="nucleotide sequence ID" value="NZ_AJLN01000116.1"/>
</dbReference>